<evidence type="ECO:0000259" key="2">
    <source>
        <dbReference type="PROSITE" id="PS50104"/>
    </source>
</evidence>
<dbReference type="RefSeq" id="WP_093068499.1">
    <property type="nucleotide sequence ID" value="NZ_FNQP01000011.1"/>
</dbReference>
<evidence type="ECO:0000256" key="1">
    <source>
        <dbReference type="SAM" id="MobiDB-lite"/>
    </source>
</evidence>
<feature type="domain" description="TIR" evidence="2">
    <location>
        <begin position="1"/>
        <end position="129"/>
    </location>
</feature>
<sequence>MHDIFISYSRQDKPWVDTLAAALTAQGYAVWWDAELLPGQNFENAIKHVLDNARCVVTVWSTASVDSLWVREESSYALQRNVLIPVLYQPVTLPMPFGRIHTADLQDWQGTPNDPRFQTLLRAIAQYCPRTTETEQNAPEESPAAEVDPLPDERISSEGVIHRWKWITAALFTTIGLIFTAAGGYNDLKQIWSDFSKPALLLDYEPKDNIHSGDTLYLTFSGSHQGYATLWNQDASGTVTKLLPEKGAVTLHFTPQYNGETLELQATSGNGTDKFILLWTPEGKPDHLSHNQYNSEAAFTAALKKLEADGDLITTQLDVPIFAPNR</sequence>
<dbReference type="GO" id="GO:0007165">
    <property type="term" value="P:signal transduction"/>
    <property type="evidence" value="ECO:0007669"/>
    <property type="project" value="InterPro"/>
</dbReference>
<dbReference type="SMART" id="SM00255">
    <property type="entry name" value="TIR"/>
    <property type="match status" value="1"/>
</dbReference>
<protein>
    <submittedName>
        <fullName evidence="3">TIR domain-containing protein</fullName>
    </submittedName>
</protein>
<dbReference type="SUPFAM" id="SSF52200">
    <property type="entry name" value="Toll/Interleukin receptor TIR domain"/>
    <property type="match status" value="1"/>
</dbReference>
<dbReference type="Proteomes" id="UP000199397">
    <property type="component" value="Unassembled WGS sequence"/>
</dbReference>
<dbReference type="InterPro" id="IPR035897">
    <property type="entry name" value="Toll_tir_struct_dom_sf"/>
</dbReference>
<gene>
    <name evidence="3" type="ORF">SAMN05660964_02136</name>
</gene>
<name>A0A1H4D3I3_9GAMM</name>
<organism evidence="3 4">
    <name type="scientific">Thiothrix caldifontis</name>
    <dbReference type="NCBI Taxonomy" id="525918"/>
    <lineage>
        <taxon>Bacteria</taxon>
        <taxon>Pseudomonadati</taxon>
        <taxon>Pseudomonadota</taxon>
        <taxon>Gammaproteobacteria</taxon>
        <taxon>Thiotrichales</taxon>
        <taxon>Thiotrichaceae</taxon>
        <taxon>Thiothrix</taxon>
    </lineage>
</organism>
<dbReference type="PROSITE" id="PS50104">
    <property type="entry name" value="TIR"/>
    <property type="match status" value="1"/>
</dbReference>
<reference evidence="3 4" key="1">
    <citation type="submission" date="2016-10" db="EMBL/GenBank/DDBJ databases">
        <authorList>
            <person name="de Groot N.N."/>
        </authorList>
    </citation>
    <scope>NUCLEOTIDE SEQUENCE [LARGE SCALE GENOMIC DNA]</scope>
    <source>
        <strain evidence="3 4">DSM 21228</strain>
    </source>
</reference>
<dbReference type="EMBL" id="FNQP01000011">
    <property type="protein sequence ID" value="SEA67080.1"/>
    <property type="molecule type" value="Genomic_DNA"/>
</dbReference>
<dbReference type="STRING" id="525918.SAMN05660964_02136"/>
<keyword evidence="4" id="KW-1185">Reference proteome</keyword>
<dbReference type="Pfam" id="PF13676">
    <property type="entry name" value="TIR_2"/>
    <property type="match status" value="1"/>
</dbReference>
<evidence type="ECO:0000313" key="4">
    <source>
        <dbReference type="Proteomes" id="UP000199397"/>
    </source>
</evidence>
<dbReference type="OrthoDB" id="5625489at2"/>
<dbReference type="Gene3D" id="3.40.50.10140">
    <property type="entry name" value="Toll/interleukin-1 receptor homology (TIR) domain"/>
    <property type="match status" value="1"/>
</dbReference>
<dbReference type="InterPro" id="IPR000157">
    <property type="entry name" value="TIR_dom"/>
</dbReference>
<feature type="region of interest" description="Disordered" evidence="1">
    <location>
        <begin position="132"/>
        <end position="151"/>
    </location>
</feature>
<evidence type="ECO:0000313" key="3">
    <source>
        <dbReference type="EMBL" id="SEA67080.1"/>
    </source>
</evidence>
<dbReference type="AlphaFoldDB" id="A0A1H4D3I3"/>
<accession>A0A1H4D3I3</accession>
<proteinExistence type="predicted"/>